<dbReference type="AlphaFoldDB" id="A0A9P8PUQ0"/>
<comment type="caution">
    <text evidence="1">The sequence shown here is derived from an EMBL/GenBank/DDBJ whole genome shotgun (WGS) entry which is preliminary data.</text>
</comment>
<dbReference type="EMBL" id="JAEUBD010000013">
    <property type="protein sequence ID" value="KAH3678752.1"/>
    <property type="molecule type" value="Genomic_DNA"/>
</dbReference>
<evidence type="ECO:0000313" key="2">
    <source>
        <dbReference type="Proteomes" id="UP000788993"/>
    </source>
</evidence>
<protein>
    <submittedName>
        <fullName evidence="1">Uncharacterized protein</fullName>
    </submittedName>
</protein>
<name>A0A9P8PUQ0_9ASCO</name>
<dbReference type="InterPro" id="IPR011990">
    <property type="entry name" value="TPR-like_helical_dom_sf"/>
</dbReference>
<dbReference type="SUPFAM" id="SSF48452">
    <property type="entry name" value="TPR-like"/>
    <property type="match status" value="1"/>
</dbReference>
<sequence length="201" mass="22222">MSLPLVYDSASKKVSLAEDTSAAAYEDLQLEVSQLNTLIKDYVNANVDVPPLPTRENYTKNLSMMIKKMHESAAASMRTKKYADAAKQFGVALGLAAARPKFENFQMTVSEVLICLVGRCDANMMLENWLDAYVDAELLCQLAANIPENHLRKGVCQMKLGNLLAAKSDLERGLCFNPSHPKLVEELGNVQRLIDEENGDL</sequence>
<accession>A0A9P8PUQ0</accession>
<dbReference type="Proteomes" id="UP000788993">
    <property type="component" value="Unassembled WGS sequence"/>
</dbReference>
<proteinExistence type="predicted"/>
<reference evidence="1" key="1">
    <citation type="journal article" date="2021" name="Open Biol.">
        <title>Shared evolutionary footprints suggest mitochondrial oxidative damage underlies multiple complex I losses in fungi.</title>
        <authorList>
            <person name="Schikora-Tamarit M.A."/>
            <person name="Marcet-Houben M."/>
            <person name="Nosek J."/>
            <person name="Gabaldon T."/>
        </authorList>
    </citation>
    <scope>NUCLEOTIDE SEQUENCE</scope>
    <source>
        <strain evidence="1">NCAIM Y.01608</strain>
    </source>
</reference>
<dbReference type="Gene3D" id="1.25.40.10">
    <property type="entry name" value="Tetratricopeptide repeat domain"/>
    <property type="match status" value="1"/>
</dbReference>
<organism evidence="1 2">
    <name type="scientific">Ogataea polymorpha</name>
    <dbReference type="NCBI Taxonomy" id="460523"/>
    <lineage>
        <taxon>Eukaryota</taxon>
        <taxon>Fungi</taxon>
        <taxon>Dikarya</taxon>
        <taxon>Ascomycota</taxon>
        <taxon>Saccharomycotina</taxon>
        <taxon>Pichiomycetes</taxon>
        <taxon>Pichiales</taxon>
        <taxon>Pichiaceae</taxon>
        <taxon>Ogataea</taxon>
    </lineage>
</organism>
<keyword evidence="2" id="KW-1185">Reference proteome</keyword>
<reference evidence="1" key="2">
    <citation type="submission" date="2021-01" db="EMBL/GenBank/DDBJ databases">
        <authorList>
            <person name="Schikora-Tamarit M.A."/>
        </authorList>
    </citation>
    <scope>NUCLEOTIDE SEQUENCE</scope>
    <source>
        <strain evidence="1">NCAIM Y.01608</strain>
    </source>
</reference>
<evidence type="ECO:0000313" key="1">
    <source>
        <dbReference type="EMBL" id="KAH3678752.1"/>
    </source>
</evidence>
<gene>
    <name evidence="1" type="ORF">OGATHE_000020</name>
</gene>